<dbReference type="eggNOG" id="COG2944">
    <property type="taxonomic scope" value="Bacteria"/>
</dbReference>
<dbReference type="Pfam" id="PF22495">
    <property type="entry name" value="HTH_92"/>
    <property type="match status" value="1"/>
</dbReference>
<protein>
    <recommendedName>
        <fullName evidence="1">RsaL-like HTH domain-containing protein</fullName>
    </recommendedName>
</protein>
<keyword evidence="3" id="KW-1185">Reference proteome</keyword>
<dbReference type="AlphaFoldDB" id="N6ZCP4"/>
<dbReference type="Proteomes" id="UP000013232">
    <property type="component" value="Unassembled WGS sequence"/>
</dbReference>
<proteinExistence type="predicted"/>
<reference evidence="2 3" key="1">
    <citation type="submission" date="2012-09" db="EMBL/GenBank/DDBJ databases">
        <title>Draft Genome Sequences of 6 Strains from Genus Thauera.</title>
        <authorList>
            <person name="Liu B."/>
            <person name="Shapleigh J.P."/>
            <person name="Frostegard A.H."/>
        </authorList>
    </citation>
    <scope>NUCLEOTIDE SEQUENCE [LARGE SCALE GENOMIC DNA]</scope>
    <source>
        <strain evidence="3">47Lol / DSM 12138</strain>
    </source>
</reference>
<organism evidence="2 3">
    <name type="scientific">Thauera linaloolentis (strain DSM 12138 / JCM 21573 / CCUG 41526 / CIP 105981 / IAM 15112 / NBRC 102519 / 47Lol)</name>
    <dbReference type="NCBI Taxonomy" id="1123367"/>
    <lineage>
        <taxon>Bacteria</taxon>
        <taxon>Pseudomonadati</taxon>
        <taxon>Pseudomonadota</taxon>
        <taxon>Betaproteobacteria</taxon>
        <taxon>Rhodocyclales</taxon>
        <taxon>Zoogloeaceae</taxon>
        <taxon>Thauera</taxon>
    </lineage>
</organism>
<gene>
    <name evidence="2" type="ORF">C666_03550</name>
</gene>
<evidence type="ECO:0000313" key="2">
    <source>
        <dbReference type="EMBL" id="ENO89929.1"/>
    </source>
</evidence>
<feature type="domain" description="RsaL-like HTH" evidence="1">
    <location>
        <begin position="2"/>
        <end position="39"/>
    </location>
</feature>
<name>N6ZCP4_THAL4</name>
<dbReference type="EMBL" id="AMXE01000007">
    <property type="protein sequence ID" value="ENO89929.1"/>
    <property type="molecule type" value="Genomic_DNA"/>
</dbReference>
<sequence>MRLKQFEFWGALGVTQSGGSRYESGREIPEPVQILLNLALGGDMQSAELFGQLRKIEAREREVVAAKKAKPKVPLGFGMLP</sequence>
<dbReference type="STRING" id="1123367.GCA_000621305_02588"/>
<dbReference type="InterPro" id="IPR055172">
    <property type="entry name" value="HTH_RsaL-like"/>
</dbReference>
<comment type="caution">
    <text evidence="2">The sequence shown here is derived from an EMBL/GenBank/DDBJ whole genome shotgun (WGS) entry which is preliminary data.</text>
</comment>
<evidence type="ECO:0000313" key="3">
    <source>
        <dbReference type="Proteomes" id="UP000013232"/>
    </source>
</evidence>
<evidence type="ECO:0000259" key="1">
    <source>
        <dbReference type="Pfam" id="PF22495"/>
    </source>
</evidence>
<accession>N6ZCP4</accession>